<evidence type="ECO:0000313" key="2">
    <source>
        <dbReference type="Proteomes" id="UP000801492"/>
    </source>
</evidence>
<keyword evidence="2" id="KW-1185">Reference proteome</keyword>
<dbReference type="EMBL" id="VTPC01002420">
    <property type="protein sequence ID" value="KAF2900071.1"/>
    <property type="molecule type" value="Genomic_DNA"/>
</dbReference>
<comment type="caution">
    <text evidence="1">The sequence shown here is derived from an EMBL/GenBank/DDBJ whole genome shotgun (WGS) entry which is preliminary data.</text>
</comment>
<sequence length="84" mass="9429">MGIMGACRCTLKRHRRVAEDYIDNSMKNKVDTAKEIVQSVQSNSIVKASSENLTMNITTPSLNIKNCSNFTTNMHNPNLLNKQD</sequence>
<organism evidence="1 2">
    <name type="scientific">Ignelater luminosus</name>
    <name type="common">Cucubano</name>
    <name type="synonym">Pyrophorus luminosus</name>
    <dbReference type="NCBI Taxonomy" id="2038154"/>
    <lineage>
        <taxon>Eukaryota</taxon>
        <taxon>Metazoa</taxon>
        <taxon>Ecdysozoa</taxon>
        <taxon>Arthropoda</taxon>
        <taxon>Hexapoda</taxon>
        <taxon>Insecta</taxon>
        <taxon>Pterygota</taxon>
        <taxon>Neoptera</taxon>
        <taxon>Endopterygota</taxon>
        <taxon>Coleoptera</taxon>
        <taxon>Polyphaga</taxon>
        <taxon>Elateriformia</taxon>
        <taxon>Elateroidea</taxon>
        <taxon>Elateridae</taxon>
        <taxon>Agrypninae</taxon>
        <taxon>Pyrophorini</taxon>
        <taxon>Ignelater</taxon>
    </lineage>
</organism>
<protein>
    <submittedName>
        <fullName evidence="1">Uncharacterized protein</fullName>
    </submittedName>
</protein>
<proteinExistence type="predicted"/>
<accession>A0A8K0D9W1</accession>
<reference evidence="1" key="1">
    <citation type="submission" date="2019-08" db="EMBL/GenBank/DDBJ databases">
        <title>The genome of the North American firefly Photinus pyralis.</title>
        <authorList>
            <consortium name="Photinus pyralis genome working group"/>
            <person name="Fallon T.R."/>
            <person name="Sander Lower S.E."/>
            <person name="Weng J.-K."/>
        </authorList>
    </citation>
    <scope>NUCLEOTIDE SEQUENCE</scope>
    <source>
        <strain evidence="1">TRF0915ILg1</strain>
        <tissue evidence="1">Whole body</tissue>
    </source>
</reference>
<gene>
    <name evidence="1" type="ORF">ILUMI_06115</name>
</gene>
<name>A0A8K0D9W1_IGNLU</name>
<dbReference type="AlphaFoldDB" id="A0A8K0D9W1"/>
<dbReference type="Proteomes" id="UP000801492">
    <property type="component" value="Unassembled WGS sequence"/>
</dbReference>
<evidence type="ECO:0000313" key="1">
    <source>
        <dbReference type="EMBL" id="KAF2900071.1"/>
    </source>
</evidence>